<dbReference type="AlphaFoldDB" id="A0A2K9LFQ9"/>
<evidence type="ECO:0000313" key="2">
    <source>
        <dbReference type="Proteomes" id="UP000235116"/>
    </source>
</evidence>
<accession>A0A2K9LFQ9</accession>
<dbReference type="Proteomes" id="UP000235116">
    <property type="component" value="Chromosome"/>
</dbReference>
<dbReference type="OrthoDB" id="8225338at2"/>
<name>A0A2K9LFQ9_9GAMM</name>
<dbReference type="EMBL" id="CP022684">
    <property type="protein sequence ID" value="AUM11216.1"/>
    <property type="molecule type" value="Genomic_DNA"/>
</dbReference>
<protein>
    <submittedName>
        <fullName evidence="1">Uncharacterized protein</fullName>
    </submittedName>
</protein>
<keyword evidence="2" id="KW-1185">Reference proteome</keyword>
<sequence>MSIQADKYRHHGGKGWVSDNTHFSILAVTWQQWLGSAGAHLYTAQLILPVISEQQKKIDELMSNGGSAVFPPMVTSVFFFHCAISIENSLKAVISALNRDSIKSHVLVNERVPNTILGHDLVDLAHRAKFVMDINSEFILAFLTRYSIWSGKYPFAIKNSDNSLTVQLSDGEHYLVGGYNPKEVSQFLDFSEQIYTWSRSEVNSLDQNNEKAGKS</sequence>
<dbReference type="KEGG" id="kak:Kalk_01675"/>
<gene>
    <name evidence="1" type="ORF">Kalk_01675</name>
</gene>
<organism evidence="1 2">
    <name type="scientific">Ketobacter alkanivorans</name>
    <dbReference type="NCBI Taxonomy" id="1917421"/>
    <lineage>
        <taxon>Bacteria</taxon>
        <taxon>Pseudomonadati</taxon>
        <taxon>Pseudomonadota</taxon>
        <taxon>Gammaproteobacteria</taxon>
        <taxon>Pseudomonadales</taxon>
        <taxon>Ketobacteraceae</taxon>
        <taxon>Ketobacter</taxon>
    </lineage>
</organism>
<proteinExistence type="predicted"/>
<evidence type="ECO:0000313" key="1">
    <source>
        <dbReference type="EMBL" id="AUM11216.1"/>
    </source>
</evidence>
<dbReference type="RefSeq" id="WP_101892556.1">
    <property type="nucleotide sequence ID" value="NZ_CP022684.1"/>
</dbReference>
<reference evidence="2" key="1">
    <citation type="submission" date="2017-08" db="EMBL/GenBank/DDBJ databases">
        <title>Direct submision.</title>
        <authorList>
            <person name="Kim S.-J."/>
            <person name="Rhee S.-K."/>
        </authorList>
    </citation>
    <scope>NUCLEOTIDE SEQUENCE [LARGE SCALE GENOMIC DNA]</scope>
    <source>
        <strain evidence="2">GI5</strain>
    </source>
</reference>